<dbReference type="InterPro" id="IPR027390">
    <property type="entry name" value="Endoglucanase_F_dom3"/>
</dbReference>
<dbReference type="InterPro" id="IPR003343">
    <property type="entry name" value="Big_2"/>
</dbReference>
<dbReference type="Gene3D" id="2.60.40.1080">
    <property type="match status" value="1"/>
</dbReference>
<organism evidence="3 4">
    <name type="scientific">Ruminococcus callidus ATCC 27760</name>
    <dbReference type="NCBI Taxonomy" id="411473"/>
    <lineage>
        <taxon>Bacteria</taxon>
        <taxon>Bacillati</taxon>
        <taxon>Bacillota</taxon>
        <taxon>Clostridia</taxon>
        <taxon>Eubacteriales</taxon>
        <taxon>Oscillospiraceae</taxon>
        <taxon>Ruminococcus</taxon>
    </lineage>
</organism>
<reference evidence="3 4" key="1">
    <citation type="submission" date="2013-07" db="EMBL/GenBank/DDBJ databases">
        <authorList>
            <person name="Weinstock G."/>
            <person name="Sodergren E."/>
            <person name="Wylie T."/>
            <person name="Fulton L."/>
            <person name="Fulton R."/>
            <person name="Fronick C."/>
            <person name="O'Laughlin M."/>
            <person name="Godfrey J."/>
            <person name="Miner T."/>
            <person name="Herter B."/>
            <person name="Appelbaum E."/>
            <person name="Cordes M."/>
            <person name="Lek S."/>
            <person name="Wollam A."/>
            <person name="Pepin K.H."/>
            <person name="Palsikar V.B."/>
            <person name="Mitreva M."/>
            <person name="Wilson R.K."/>
        </authorList>
    </citation>
    <scope>NUCLEOTIDE SEQUENCE [LARGE SCALE GENOMIC DNA]</scope>
    <source>
        <strain evidence="3 4">ATCC 27760</strain>
    </source>
</reference>
<dbReference type="Pfam" id="PF02011">
    <property type="entry name" value="Glyco_hydro_48"/>
    <property type="match status" value="2"/>
</dbReference>
<dbReference type="GO" id="GO:0030245">
    <property type="term" value="P:cellulose catabolic process"/>
    <property type="evidence" value="ECO:0007669"/>
    <property type="project" value="InterPro"/>
</dbReference>
<feature type="active site" description="Nucleophile" evidence="1">
    <location>
        <position position="325"/>
    </location>
</feature>
<dbReference type="Gene3D" id="1.10.1330.10">
    <property type="entry name" value="Dockerin domain"/>
    <property type="match status" value="1"/>
</dbReference>
<evidence type="ECO:0000256" key="1">
    <source>
        <dbReference type="PIRSR" id="PIRSR600556-1"/>
    </source>
</evidence>
<dbReference type="PROSITE" id="PS51766">
    <property type="entry name" value="DOCKERIN"/>
    <property type="match status" value="1"/>
</dbReference>
<dbReference type="Pfam" id="PF02368">
    <property type="entry name" value="Big_2"/>
    <property type="match status" value="1"/>
</dbReference>
<evidence type="ECO:0000259" key="2">
    <source>
        <dbReference type="PROSITE" id="PS51766"/>
    </source>
</evidence>
<dbReference type="InterPro" id="IPR012341">
    <property type="entry name" value="6hp_glycosidase-like_sf"/>
</dbReference>
<feature type="domain" description="Dockerin" evidence="2">
    <location>
        <begin position="956"/>
        <end position="1025"/>
    </location>
</feature>
<dbReference type="Proteomes" id="UP000016662">
    <property type="component" value="Unassembled WGS sequence"/>
</dbReference>
<accession>U2K6X4</accession>
<keyword evidence="3" id="KW-0378">Hydrolase</keyword>
<dbReference type="SUPFAM" id="SSF49373">
    <property type="entry name" value="Invasin/intimin cell-adhesion fragments"/>
    <property type="match status" value="1"/>
</dbReference>
<dbReference type="EMBL" id="AWVF01000428">
    <property type="protein sequence ID" value="ERJ87855.1"/>
    <property type="molecule type" value="Genomic_DNA"/>
</dbReference>
<dbReference type="PATRIC" id="fig|411473.3.peg.2694"/>
<evidence type="ECO:0000313" key="3">
    <source>
        <dbReference type="EMBL" id="ERJ87855.1"/>
    </source>
</evidence>
<dbReference type="GO" id="GO:0008810">
    <property type="term" value="F:cellulase activity"/>
    <property type="evidence" value="ECO:0007669"/>
    <property type="project" value="InterPro"/>
</dbReference>
<dbReference type="SUPFAM" id="SSF48208">
    <property type="entry name" value="Six-hairpin glycosidases"/>
    <property type="match status" value="1"/>
</dbReference>
<comment type="caution">
    <text evidence="3">The sequence shown here is derived from an EMBL/GenBank/DDBJ whole genome shotgun (WGS) entry which is preliminary data.</text>
</comment>
<feature type="active site" description="Proton donor" evidence="1">
    <location>
        <position position="121"/>
    </location>
</feature>
<dbReference type="SMART" id="SM00635">
    <property type="entry name" value="BID_2"/>
    <property type="match status" value="1"/>
</dbReference>
<dbReference type="AlphaFoldDB" id="U2K6X4"/>
<dbReference type="InterPro" id="IPR016134">
    <property type="entry name" value="Dockerin_dom"/>
</dbReference>
<proteinExistence type="predicted"/>
<dbReference type="PRINTS" id="PR00844">
    <property type="entry name" value="GLHYDRLASE48"/>
</dbReference>
<dbReference type="eggNOG" id="COG5297">
    <property type="taxonomic scope" value="Bacteria"/>
</dbReference>
<keyword evidence="4" id="KW-1185">Reference proteome</keyword>
<dbReference type="InterPro" id="IPR008928">
    <property type="entry name" value="6-hairpin_glycosidase_sf"/>
</dbReference>
<sequence length="1031" mass="112094">MRACGIPPFPTFIFQRGEFLNMQFKKSKTFLAAVLAAAMTCSAILPTAASAAGSRTKDEAYGDDSYAARFMSLYDDVVTNGVENGYMSSTNTVSGGLGIPFHSVEELCIEAPDYGHETTSEALSYLVWAAAMRDNIVNDASKGEVTVKNTKDASTESIGDLAKAWKTMEATMIPDQQGGNFMQKGGQLSATYSDEWGQIEQYPTDMAQGNTAQNPIHQSFCSAYGSDKGLYLMHWLADVDDWYGFGGKNGTQGKQTGVTTSGSRQFTLINTFQRGEQESCWETIPHACTDLHDVGYGLNGNGGMKGFFNTEQNPAQQWSYTNAPDAEDRAIQAVYDANRWGVGDQTVDSKWGGGQSISALAGKMGDETRNNMYDKYYKAIGCQDKWAKGGSDNGKHYLMNWYTSWGGAMDGSWAWQIGASHCHEFYQNPLAAYALVNDSALNAGMKAQGATEDFEASLSRQMELYLWLMSKDGPIAGGCTNSWNGRYEQYPSGQATFYNMAYLEHPVYADPGSNHWIGNQVWAVQRLAELYYVVKSDNANDPQVGKTGLKLSEALEKILDRWVGWFMDNTILGKANGEKTFSAKYEPYDTTETEFTIPDLSKGITDDGESFSIPSSLIWSGQPNDWKGTYQDNNNLTCTIVGYGDGDLGCVSSLANTLIYYAKAKGVATSDMAAAKTSYENKTTASAASATELAQQSLYLGKQLLDREWNKYRDDIGLGVSDHNTNLKRLWETKLALPDGTRANGENKVLSASRYTGTMPNGDTVKDGVAFVDIRSNYKDTTGEYMSKDANGKTMYDYAKECYDAKGNTDDYYFTLHRFWHAGDIMMALGTMHELYPDMPVDGDDTPSEDLVVTPSDIEITVGESETLKPNQTGCTFESADSTIASVDADGNVTGVSEGETTIKVSKDGKTAEVKVTVKAAATTDTTATTDVTTETTDSDVTTASTSVSSVSITPGQLLLGDTNLDGSVDVTDAVLLNKKAANVVSFNEQQTLNGDCYDQNGEIDGNDATALLKFLVHILKGLPENSSMNA</sequence>
<dbReference type="Gene3D" id="4.10.870.10">
    <property type="entry name" value="Endo-1,4-beta-glucanase f. Domain 3"/>
    <property type="match status" value="1"/>
</dbReference>
<dbReference type="HOGENOM" id="CLU_009014_1_0_9"/>
<dbReference type="InterPro" id="IPR008964">
    <property type="entry name" value="Invasin/intimin_cell_adhesion"/>
</dbReference>
<gene>
    <name evidence="3" type="ORF">RUMCAL_03221</name>
</gene>
<dbReference type="CDD" id="cd14256">
    <property type="entry name" value="Dockerin_I"/>
    <property type="match status" value="1"/>
</dbReference>
<evidence type="ECO:0000313" key="4">
    <source>
        <dbReference type="Proteomes" id="UP000016662"/>
    </source>
</evidence>
<dbReference type="InterPro" id="IPR000556">
    <property type="entry name" value="Glyco_hydro_48F"/>
</dbReference>
<dbReference type="STRING" id="411473.RUMCAL_03221"/>
<dbReference type="InterPro" id="IPR036439">
    <property type="entry name" value="Dockerin_dom_sf"/>
</dbReference>
<dbReference type="Gene3D" id="1.50.10.10">
    <property type="match status" value="3"/>
</dbReference>
<name>U2K6X4_9FIRM</name>
<dbReference type="SUPFAM" id="SSF63446">
    <property type="entry name" value="Type I dockerin domain"/>
    <property type="match status" value="1"/>
</dbReference>
<protein>
    <submittedName>
        <fullName evidence="3">Glycosyl hydrolase, family 48</fullName>
    </submittedName>
</protein>